<feature type="DNA-binding region" description="OmpR/PhoB-type" evidence="6">
    <location>
        <begin position="1"/>
        <end position="98"/>
    </location>
</feature>
<keyword evidence="5" id="KW-0804">Transcription</keyword>
<evidence type="ECO:0000259" key="7">
    <source>
        <dbReference type="PROSITE" id="PS51755"/>
    </source>
</evidence>
<dbReference type="InterPro" id="IPR051677">
    <property type="entry name" value="AfsR-DnrI-RedD_regulator"/>
</dbReference>
<gene>
    <name evidence="8" type="ORF">GCM10009787_19000</name>
</gene>
<evidence type="ECO:0000256" key="4">
    <source>
        <dbReference type="ARBA" id="ARBA00023125"/>
    </source>
</evidence>
<dbReference type="EMBL" id="BAAAOQ010000005">
    <property type="protein sequence ID" value="GAA2194160.1"/>
    <property type="molecule type" value="Genomic_DNA"/>
</dbReference>
<dbReference type="SMART" id="SM01043">
    <property type="entry name" value="BTAD"/>
    <property type="match status" value="1"/>
</dbReference>
<evidence type="ECO:0000256" key="6">
    <source>
        <dbReference type="PROSITE-ProRule" id="PRU01091"/>
    </source>
</evidence>
<name>A0ABP5N601_9ACTN</name>
<evidence type="ECO:0000313" key="8">
    <source>
        <dbReference type="EMBL" id="GAA2194160.1"/>
    </source>
</evidence>
<dbReference type="InterPro" id="IPR036388">
    <property type="entry name" value="WH-like_DNA-bd_sf"/>
</dbReference>
<keyword evidence="3" id="KW-0805">Transcription regulation</keyword>
<dbReference type="Proteomes" id="UP001501391">
    <property type="component" value="Unassembled WGS sequence"/>
</dbReference>
<dbReference type="InterPro" id="IPR016032">
    <property type="entry name" value="Sig_transdc_resp-reg_C-effctor"/>
</dbReference>
<organism evidence="8 9">
    <name type="scientific">Streptomyces bangladeshensis</name>
    <dbReference type="NCBI Taxonomy" id="295352"/>
    <lineage>
        <taxon>Bacteria</taxon>
        <taxon>Bacillati</taxon>
        <taxon>Actinomycetota</taxon>
        <taxon>Actinomycetes</taxon>
        <taxon>Kitasatosporales</taxon>
        <taxon>Streptomycetaceae</taxon>
        <taxon>Streptomyces</taxon>
    </lineage>
</organism>
<keyword evidence="2" id="KW-0902">Two-component regulatory system</keyword>
<reference evidence="9" key="1">
    <citation type="journal article" date="2019" name="Int. J. Syst. Evol. Microbiol.">
        <title>The Global Catalogue of Microorganisms (GCM) 10K type strain sequencing project: providing services to taxonomists for standard genome sequencing and annotation.</title>
        <authorList>
            <consortium name="The Broad Institute Genomics Platform"/>
            <consortium name="The Broad Institute Genome Sequencing Center for Infectious Disease"/>
            <person name="Wu L."/>
            <person name="Ma J."/>
        </authorList>
    </citation>
    <scope>NUCLEOTIDE SEQUENCE [LARGE SCALE GENOMIC DNA]</scope>
    <source>
        <strain evidence="9">JCM 14924</strain>
    </source>
</reference>
<dbReference type="InterPro" id="IPR011990">
    <property type="entry name" value="TPR-like_helical_dom_sf"/>
</dbReference>
<dbReference type="Gene3D" id="1.10.10.10">
    <property type="entry name" value="Winged helix-like DNA-binding domain superfamily/Winged helix DNA-binding domain"/>
    <property type="match status" value="1"/>
</dbReference>
<dbReference type="SUPFAM" id="SSF46894">
    <property type="entry name" value="C-terminal effector domain of the bipartite response regulators"/>
    <property type="match status" value="1"/>
</dbReference>
<dbReference type="PANTHER" id="PTHR35807">
    <property type="entry name" value="TRANSCRIPTIONAL REGULATOR REDD-RELATED"/>
    <property type="match status" value="1"/>
</dbReference>
<protein>
    <recommendedName>
        <fullName evidence="7">OmpR/PhoB-type domain-containing protein</fullName>
    </recommendedName>
</protein>
<dbReference type="SUPFAM" id="SSF48452">
    <property type="entry name" value="TPR-like"/>
    <property type="match status" value="1"/>
</dbReference>
<sequence>MLEINVLGPMEATGAGRCIAPTAAKPRQVLALLALRAGEVVSVSTLVEEIWGEKPPRSALTTLQTYILQLRRLIGGVLLSGSAKDVLLTRYNGYLFTPEGVMVDAQLYDGLVDEANQASENGDHLEAYRLARQALDLWSGEALVDVLRGAHLSIEATRLEQSRLGLLETRIDAELHLGRHHMLLGELAVLVARNPLHESFCAKLMVALYRSGQRWRALEVYQTVRTELADELGLEPSVRLQQLQHAILSADPSLDFVAPNILFTQPT</sequence>
<proteinExistence type="inferred from homology"/>
<dbReference type="PROSITE" id="PS51755">
    <property type="entry name" value="OMPR_PHOB"/>
    <property type="match status" value="1"/>
</dbReference>
<dbReference type="CDD" id="cd15831">
    <property type="entry name" value="BTAD"/>
    <property type="match status" value="1"/>
</dbReference>
<keyword evidence="9" id="KW-1185">Reference proteome</keyword>
<evidence type="ECO:0000256" key="3">
    <source>
        <dbReference type="ARBA" id="ARBA00023015"/>
    </source>
</evidence>
<dbReference type="InterPro" id="IPR005158">
    <property type="entry name" value="BTAD"/>
</dbReference>
<comment type="caution">
    <text evidence="8">The sequence shown here is derived from an EMBL/GenBank/DDBJ whole genome shotgun (WGS) entry which is preliminary data.</text>
</comment>
<dbReference type="Pfam" id="PF03704">
    <property type="entry name" value="BTAD"/>
    <property type="match status" value="1"/>
</dbReference>
<evidence type="ECO:0000256" key="5">
    <source>
        <dbReference type="ARBA" id="ARBA00023163"/>
    </source>
</evidence>
<dbReference type="SMART" id="SM00862">
    <property type="entry name" value="Trans_reg_C"/>
    <property type="match status" value="1"/>
</dbReference>
<evidence type="ECO:0000256" key="2">
    <source>
        <dbReference type="ARBA" id="ARBA00023012"/>
    </source>
</evidence>
<comment type="similarity">
    <text evidence="1">Belongs to the AfsR/DnrI/RedD regulatory family.</text>
</comment>
<evidence type="ECO:0000313" key="9">
    <source>
        <dbReference type="Proteomes" id="UP001501391"/>
    </source>
</evidence>
<dbReference type="PANTHER" id="PTHR35807:SF1">
    <property type="entry name" value="TRANSCRIPTIONAL REGULATOR REDD"/>
    <property type="match status" value="1"/>
</dbReference>
<dbReference type="Gene3D" id="1.25.40.10">
    <property type="entry name" value="Tetratricopeptide repeat domain"/>
    <property type="match status" value="1"/>
</dbReference>
<feature type="domain" description="OmpR/PhoB-type" evidence="7">
    <location>
        <begin position="1"/>
        <end position="98"/>
    </location>
</feature>
<dbReference type="InterPro" id="IPR001867">
    <property type="entry name" value="OmpR/PhoB-type_DNA-bd"/>
</dbReference>
<keyword evidence="4 6" id="KW-0238">DNA-binding</keyword>
<accession>A0ABP5N601</accession>
<evidence type="ECO:0000256" key="1">
    <source>
        <dbReference type="ARBA" id="ARBA00005820"/>
    </source>
</evidence>
<dbReference type="Pfam" id="PF00486">
    <property type="entry name" value="Trans_reg_C"/>
    <property type="match status" value="1"/>
</dbReference>